<dbReference type="Pfam" id="PF05991">
    <property type="entry name" value="NYN_YacP"/>
    <property type="match status" value="1"/>
</dbReference>
<keyword evidence="3" id="KW-1185">Reference proteome</keyword>
<dbReference type="Proteomes" id="UP000297348">
    <property type="component" value="Unassembled WGS sequence"/>
</dbReference>
<evidence type="ECO:0000313" key="2">
    <source>
        <dbReference type="EMBL" id="TGD18442.1"/>
    </source>
</evidence>
<name>A0A4Z0J746_9LACO</name>
<reference evidence="2 3" key="1">
    <citation type="submission" date="2018-10" db="EMBL/GenBank/DDBJ databases">
        <title>Lactobacillus sp. R7 and Lactobacillus sp. R19 isolated from fermented mustard green product of Taiwan.</title>
        <authorList>
            <person name="Lin S.-T."/>
        </authorList>
    </citation>
    <scope>NUCLEOTIDE SEQUENCE [LARGE SCALE GENOMIC DNA]</scope>
    <source>
        <strain evidence="2 3">BCRC 81129</strain>
    </source>
</reference>
<accession>A0A4Z0J746</accession>
<dbReference type="CDD" id="cd10912">
    <property type="entry name" value="PIN_YacP-like"/>
    <property type="match status" value="1"/>
</dbReference>
<dbReference type="PANTHER" id="PTHR34547:SF1">
    <property type="entry name" value="YACP-LIKE NYN DOMAIN PROTEIN"/>
    <property type="match status" value="1"/>
</dbReference>
<dbReference type="InterPro" id="IPR010298">
    <property type="entry name" value="YacP-like"/>
</dbReference>
<protein>
    <submittedName>
        <fullName evidence="2">NYN domain-containing protein</fullName>
    </submittedName>
</protein>
<gene>
    <name evidence="2" type="ORF">EGT51_08165</name>
</gene>
<feature type="region of interest" description="Disordered" evidence="1">
    <location>
        <begin position="168"/>
        <end position="193"/>
    </location>
</feature>
<dbReference type="AlphaFoldDB" id="A0A4Z0J746"/>
<proteinExistence type="predicted"/>
<dbReference type="EMBL" id="RKLX01000012">
    <property type="protein sequence ID" value="TGD18442.1"/>
    <property type="molecule type" value="Genomic_DNA"/>
</dbReference>
<dbReference type="PANTHER" id="PTHR34547">
    <property type="entry name" value="YACP-LIKE NYN DOMAIN PROTEIN"/>
    <property type="match status" value="1"/>
</dbReference>
<feature type="compositionally biased region" description="Basic residues" evidence="1">
    <location>
        <begin position="180"/>
        <end position="193"/>
    </location>
</feature>
<dbReference type="RefSeq" id="WP_135368205.1">
    <property type="nucleotide sequence ID" value="NZ_RKLX01000012.1"/>
</dbReference>
<dbReference type="OrthoDB" id="9792160at2"/>
<organism evidence="2 3">
    <name type="scientific">Levilactobacillus suantsaiihabitans</name>
    <dbReference type="NCBI Taxonomy" id="2487722"/>
    <lineage>
        <taxon>Bacteria</taxon>
        <taxon>Bacillati</taxon>
        <taxon>Bacillota</taxon>
        <taxon>Bacilli</taxon>
        <taxon>Lactobacillales</taxon>
        <taxon>Lactobacillaceae</taxon>
        <taxon>Levilactobacillus</taxon>
    </lineage>
</organism>
<evidence type="ECO:0000313" key="3">
    <source>
        <dbReference type="Proteomes" id="UP000297348"/>
    </source>
</evidence>
<evidence type="ECO:0000256" key="1">
    <source>
        <dbReference type="SAM" id="MobiDB-lite"/>
    </source>
</evidence>
<sequence length="193" mass="22467">MKEDILIVDAYNMIGNWPKLNRLKLTDRLPEARDELLNMLANYKKLRDAKITVVFDAMYVPGISKSYKQFDLEVVWTNRDETADSYIEKLAKERQTRFTQVTVATSDQAEQWTIFSEGALRIPAGELLRDIERAQNEVKQTAREFADRGIVRKSPWNDQQLYKLEKLRDQMMAQPEKAAKRSKAKKKRGPKGD</sequence>
<comment type="caution">
    <text evidence="2">The sequence shown here is derived from an EMBL/GenBank/DDBJ whole genome shotgun (WGS) entry which is preliminary data.</text>
</comment>